<keyword evidence="5" id="KW-1185">Reference proteome</keyword>
<evidence type="ECO:0000313" key="4">
    <source>
        <dbReference type="EMBL" id="RIY38770.1"/>
    </source>
</evidence>
<evidence type="ECO:0000313" key="5">
    <source>
        <dbReference type="Proteomes" id="UP000265916"/>
    </source>
</evidence>
<dbReference type="GO" id="GO:0120010">
    <property type="term" value="P:intermembrane phospholipid transfer"/>
    <property type="evidence" value="ECO:0007669"/>
    <property type="project" value="TreeGrafter"/>
</dbReference>
<evidence type="ECO:0000256" key="2">
    <source>
        <dbReference type="ARBA" id="ARBA00022729"/>
    </source>
</evidence>
<dbReference type="PRINTS" id="PR01805">
    <property type="entry name" value="VACJLIPOPROT"/>
</dbReference>
<protein>
    <recommendedName>
        <fullName evidence="6">Phospholipid-binding lipoprotein MlaA</fullName>
    </recommendedName>
</protein>
<reference evidence="4 5" key="1">
    <citation type="submission" date="2017-08" db="EMBL/GenBank/DDBJ databases">
        <title>Reclassification of Bisgaard taxon 37 and 44.</title>
        <authorList>
            <person name="Christensen H."/>
        </authorList>
    </citation>
    <scope>NUCLEOTIDE SEQUENCE [LARGE SCALE GENOMIC DNA]</scope>
    <source>
        <strain evidence="4 5">111</strain>
    </source>
</reference>
<keyword evidence="2 3" id="KW-0732">Signal</keyword>
<dbReference type="PANTHER" id="PTHR30035:SF3">
    <property type="entry name" value="INTERMEMBRANE PHOSPHOLIPID TRANSPORT SYSTEM LIPOPROTEIN MLAA"/>
    <property type="match status" value="1"/>
</dbReference>
<dbReference type="GO" id="GO:0016020">
    <property type="term" value="C:membrane"/>
    <property type="evidence" value="ECO:0007669"/>
    <property type="project" value="InterPro"/>
</dbReference>
<evidence type="ECO:0008006" key="6">
    <source>
        <dbReference type="Google" id="ProtNLM"/>
    </source>
</evidence>
<dbReference type="PROSITE" id="PS51257">
    <property type="entry name" value="PROKAR_LIPOPROTEIN"/>
    <property type="match status" value="1"/>
</dbReference>
<feature type="chain" id="PRO_5017289558" description="Phospholipid-binding lipoprotein MlaA" evidence="3">
    <location>
        <begin position="25"/>
        <end position="295"/>
    </location>
</feature>
<comment type="similarity">
    <text evidence="1">Belongs to the MlaA family.</text>
</comment>
<dbReference type="OrthoDB" id="9785326at2"/>
<evidence type="ECO:0000256" key="1">
    <source>
        <dbReference type="ARBA" id="ARBA00010634"/>
    </source>
</evidence>
<dbReference type="AlphaFoldDB" id="A0A3A1YP83"/>
<dbReference type="Proteomes" id="UP000265916">
    <property type="component" value="Unassembled WGS sequence"/>
</dbReference>
<feature type="signal peptide" evidence="3">
    <location>
        <begin position="1"/>
        <end position="24"/>
    </location>
</feature>
<dbReference type="InterPro" id="IPR007428">
    <property type="entry name" value="MlaA"/>
</dbReference>
<comment type="caution">
    <text evidence="4">The sequence shown here is derived from an EMBL/GenBank/DDBJ whole genome shotgun (WGS) entry which is preliminary data.</text>
</comment>
<dbReference type="EMBL" id="NRJG01000053">
    <property type="protein sequence ID" value="RIY38770.1"/>
    <property type="molecule type" value="Genomic_DNA"/>
</dbReference>
<name>A0A3A1YP83_9GAMM</name>
<proteinExistence type="inferred from homology"/>
<evidence type="ECO:0000256" key="3">
    <source>
        <dbReference type="SAM" id="SignalP"/>
    </source>
</evidence>
<dbReference type="PANTHER" id="PTHR30035">
    <property type="entry name" value="LIPOPROTEIN VACJ-RELATED"/>
    <property type="match status" value="1"/>
</dbReference>
<accession>A0A3A1YP83</accession>
<dbReference type="Pfam" id="PF04333">
    <property type="entry name" value="MlaA"/>
    <property type="match status" value="1"/>
</dbReference>
<gene>
    <name evidence="4" type="ORF">CKF58_03395</name>
</gene>
<sequence>MTKRKSFSTLLVSSLLGLSLASCAGVAEYKQQAAIPMTPTPEQTVKENGVVLNSQGIDYGKEYRAYSNPDMDRFQRFNRWATNINLSYLDKYILRPIAVFNNKVVSPDLQNALVNLDNYLDEPFSLITNVGTGQFKQAGINLGRLIVNGLFGLGMLDWGQELGMVSNGNNFDYFLAYYNVGTGSYIMIPAYGPTVTRKLVAYTLVQGEAKSLAYTAALNTAAGWYTFPLSIYSGIVARGQLINQEAMIFNSPDRYATFKSVWLQNYSFKQSLATATSVPQATEPAVDLDLLDQFN</sequence>
<dbReference type="RefSeq" id="WP_119530977.1">
    <property type="nucleotide sequence ID" value="NZ_JBHSSP010000006.1"/>
</dbReference>
<organism evidence="4 5">
    <name type="scientific">Psittacicella hinzii</name>
    <dbReference type="NCBI Taxonomy" id="2028575"/>
    <lineage>
        <taxon>Bacteria</taxon>
        <taxon>Pseudomonadati</taxon>
        <taxon>Pseudomonadota</taxon>
        <taxon>Gammaproteobacteria</taxon>
        <taxon>Pasteurellales</taxon>
        <taxon>Psittacicellaceae</taxon>
        <taxon>Psittacicella</taxon>
    </lineage>
</organism>